<sequence>MADYKKVRHRQRPRPVERPKPDGNFWSKFIKPTDLSFPGAVYAVDFNPLSPYDALLTASARLSLVSLSRGSPKVSKTFSRFNGLAYSGVFRPTDGKLIACGDDNGVVTVFDVATKASLRQFTTAATHRGTTGAAARIVRWRKDGLALFSGSDDKCVRYWDLGTAQLLTTIPQAHKDYVRCGAINPAAASELFVSGSYDHTLKVWDMRGRGGGGGGSNRPVSRFNHGCPVEACLALPGGSLLVSAGGETIKVWDLLGGGGGAHGGLLHAFSNHAKTITSLTTDREGSRLLSASLDGHVKVYDLQTYDVLHSFRAAGPLLSVGLAPDNRKLVMGQADGTFSVRTRRSALTSTSANPISSSSGLPSSELPRTPLLFGGTARHFHRGKNAVAGAGDFQVELAKRQRLAPYDVSLKGFRYHEALDKALASRNPRTIVAVLDELIMRRGLRVALTGRDEAGMEPLLAFLARYLNHPDYASSLSDVCHMVLDIYAPMLGQSPVLDELIGRVARGVKAEVAVQREMLGLVGAMDMLIATQLEASVGEGGRDGGWPGGNEEELISPGRAGED</sequence>
<reference evidence="9 10" key="1">
    <citation type="submission" date="2019-01" db="EMBL/GenBank/DDBJ databases">
        <title>Nuclear Genome Assembly of the Microalgal Biofuel strain Nannochloropsis salina CCMP1776.</title>
        <authorList>
            <person name="Hovde B."/>
        </authorList>
    </citation>
    <scope>NUCLEOTIDE SEQUENCE [LARGE SCALE GENOMIC DNA]</scope>
    <source>
        <strain evidence="9 10">CCMP1776</strain>
    </source>
</reference>
<feature type="repeat" description="WD" evidence="6">
    <location>
        <begin position="171"/>
        <end position="207"/>
    </location>
</feature>
<feature type="region of interest" description="Disordered" evidence="7">
    <location>
        <begin position="1"/>
        <end position="22"/>
    </location>
</feature>
<gene>
    <name evidence="9" type="ORF">NSK_003010</name>
</gene>
<dbReference type="InterPro" id="IPR020472">
    <property type="entry name" value="WD40_PAC1"/>
</dbReference>
<feature type="compositionally biased region" description="Basic residues" evidence="7">
    <location>
        <begin position="1"/>
        <end position="13"/>
    </location>
</feature>
<feature type="domain" description="U3 small nucleolar RNA-associated protein 15 C-terminal" evidence="8">
    <location>
        <begin position="390"/>
        <end position="528"/>
    </location>
</feature>
<dbReference type="Pfam" id="PF09384">
    <property type="entry name" value="UTP15_C"/>
    <property type="match status" value="1"/>
</dbReference>
<evidence type="ECO:0000256" key="2">
    <source>
        <dbReference type="ARBA" id="ARBA00022552"/>
    </source>
</evidence>
<dbReference type="PANTHER" id="PTHR19924">
    <property type="entry name" value="UTP15 U3 SMALL NUCLEOLAR RNA-ASSOCIATED PROTEIN 15 FAMILY MEMBER"/>
    <property type="match status" value="1"/>
</dbReference>
<feature type="repeat" description="WD" evidence="6">
    <location>
        <begin position="269"/>
        <end position="310"/>
    </location>
</feature>
<feature type="region of interest" description="Disordered" evidence="7">
    <location>
        <begin position="539"/>
        <end position="563"/>
    </location>
</feature>
<dbReference type="GO" id="GO:0006364">
    <property type="term" value="P:rRNA processing"/>
    <property type="evidence" value="ECO:0007669"/>
    <property type="project" value="UniProtKB-KW"/>
</dbReference>
<dbReference type="InterPro" id="IPR018983">
    <property type="entry name" value="U3_snoRNA-assocProt_15_C"/>
</dbReference>
<evidence type="ECO:0000256" key="7">
    <source>
        <dbReference type="SAM" id="MobiDB-lite"/>
    </source>
</evidence>
<dbReference type="GO" id="GO:0005730">
    <property type="term" value="C:nucleolus"/>
    <property type="evidence" value="ECO:0007669"/>
    <property type="project" value="UniProtKB-SubCell"/>
</dbReference>
<dbReference type="PROSITE" id="PS50082">
    <property type="entry name" value="WD_REPEATS_2"/>
    <property type="match status" value="3"/>
</dbReference>
<dbReference type="InterPro" id="IPR036322">
    <property type="entry name" value="WD40_repeat_dom_sf"/>
</dbReference>
<dbReference type="SMART" id="SM00320">
    <property type="entry name" value="WD40"/>
    <property type="match status" value="6"/>
</dbReference>
<organism evidence="9 10">
    <name type="scientific">Nannochloropsis salina CCMP1776</name>
    <dbReference type="NCBI Taxonomy" id="1027361"/>
    <lineage>
        <taxon>Eukaryota</taxon>
        <taxon>Sar</taxon>
        <taxon>Stramenopiles</taxon>
        <taxon>Ochrophyta</taxon>
        <taxon>Eustigmatophyceae</taxon>
        <taxon>Eustigmatales</taxon>
        <taxon>Monodopsidaceae</taxon>
        <taxon>Microchloropsis</taxon>
        <taxon>Microchloropsis salina</taxon>
    </lineage>
</organism>
<feature type="repeat" description="WD" evidence="6">
    <location>
        <begin position="138"/>
        <end position="169"/>
    </location>
</feature>
<evidence type="ECO:0000256" key="6">
    <source>
        <dbReference type="PROSITE-ProRule" id="PRU00221"/>
    </source>
</evidence>
<keyword evidence="5" id="KW-0539">Nucleus</keyword>
<evidence type="ECO:0000259" key="8">
    <source>
        <dbReference type="Pfam" id="PF09384"/>
    </source>
</evidence>
<evidence type="ECO:0000313" key="10">
    <source>
        <dbReference type="Proteomes" id="UP000355283"/>
    </source>
</evidence>
<keyword evidence="2" id="KW-0698">rRNA processing</keyword>
<evidence type="ECO:0000313" key="9">
    <source>
        <dbReference type="EMBL" id="TFJ85500.1"/>
    </source>
</evidence>
<name>A0A4D9D246_9STRA</name>
<dbReference type="PROSITE" id="PS50294">
    <property type="entry name" value="WD_REPEATS_REGION"/>
    <property type="match status" value="2"/>
</dbReference>
<accession>A0A4D9D246</accession>
<comment type="caution">
    <text evidence="9">The sequence shown here is derived from an EMBL/GenBank/DDBJ whole genome shotgun (WGS) entry which is preliminary data.</text>
</comment>
<protein>
    <recommendedName>
        <fullName evidence="8">U3 small nucleolar RNA-associated protein 15 C-terminal domain-containing protein</fullName>
    </recommendedName>
</protein>
<dbReference type="SUPFAM" id="SSF50978">
    <property type="entry name" value="WD40 repeat-like"/>
    <property type="match status" value="1"/>
</dbReference>
<keyword evidence="10" id="KW-1185">Reference proteome</keyword>
<dbReference type="InterPro" id="IPR001680">
    <property type="entry name" value="WD40_rpt"/>
</dbReference>
<keyword evidence="3 6" id="KW-0853">WD repeat</keyword>
<dbReference type="Gene3D" id="2.130.10.10">
    <property type="entry name" value="YVTN repeat-like/Quinoprotein amine dehydrogenase"/>
    <property type="match status" value="2"/>
</dbReference>
<dbReference type="EMBL" id="SDOX01000011">
    <property type="protein sequence ID" value="TFJ85500.1"/>
    <property type="molecule type" value="Genomic_DNA"/>
</dbReference>
<proteinExistence type="predicted"/>
<comment type="subcellular location">
    <subcellularLocation>
        <location evidence="1">Nucleus</location>
        <location evidence="1">Nucleolus</location>
    </subcellularLocation>
</comment>
<evidence type="ECO:0000256" key="1">
    <source>
        <dbReference type="ARBA" id="ARBA00004604"/>
    </source>
</evidence>
<dbReference type="InterPro" id="IPR015943">
    <property type="entry name" value="WD40/YVTN_repeat-like_dom_sf"/>
</dbReference>
<dbReference type="OrthoDB" id="431715at2759"/>
<evidence type="ECO:0000256" key="4">
    <source>
        <dbReference type="ARBA" id="ARBA00022737"/>
    </source>
</evidence>
<dbReference type="PANTHER" id="PTHR19924:SF26">
    <property type="entry name" value="U3 SMALL NUCLEOLAR RNA-ASSOCIATED PROTEIN 15 HOMOLOG"/>
    <property type="match status" value="1"/>
</dbReference>
<dbReference type="Pfam" id="PF00400">
    <property type="entry name" value="WD40"/>
    <property type="match status" value="4"/>
</dbReference>
<dbReference type="GO" id="GO:0045943">
    <property type="term" value="P:positive regulation of transcription by RNA polymerase I"/>
    <property type="evidence" value="ECO:0007669"/>
    <property type="project" value="TreeGrafter"/>
</dbReference>
<evidence type="ECO:0000256" key="3">
    <source>
        <dbReference type="ARBA" id="ARBA00022574"/>
    </source>
</evidence>
<dbReference type="AlphaFoldDB" id="A0A4D9D246"/>
<dbReference type="Proteomes" id="UP000355283">
    <property type="component" value="Unassembled WGS sequence"/>
</dbReference>
<dbReference type="PRINTS" id="PR00320">
    <property type="entry name" value="GPROTEINBRPT"/>
</dbReference>
<evidence type="ECO:0000256" key="5">
    <source>
        <dbReference type="ARBA" id="ARBA00023242"/>
    </source>
</evidence>
<keyword evidence="4" id="KW-0677">Repeat</keyword>